<dbReference type="AlphaFoldDB" id="A0A6G1F5W1"/>
<organism evidence="2 3">
    <name type="scientific">Oryza meyeriana var. granulata</name>
    <dbReference type="NCBI Taxonomy" id="110450"/>
    <lineage>
        <taxon>Eukaryota</taxon>
        <taxon>Viridiplantae</taxon>
        <taxon>Streptophyta</taxon>
        <taxon>Embryophyta</taxon>
        <taxon>Tracheophyta</taxon>
        <taxon>Spermatophyta</taxon>
        <taxon>Magnoliopsida</taxon>
        <taxon>Liliopsida</taxon>
        <taxon>Poales</taxon>
        <taxon>Poaceae</taxon>
        <taxon>BOP clade</taxon>
        <taxon>Oryzoideae</taxon>
        <taxon>Oryzeae</taxon>
        <taxon>Oryzinae</taxon>
        <taxon>Oryza</taxon>
        <taxon>Oryza meyeriana</taxon>
    </lineage>
</organism>
<feature type="compositionally biased region" description="Basic residues" evidence="1">
    <location>
        <begin position="1"/>
        <end position="12"/>
    </location>
</feature>
<sequence>MNLSPKKSRKTSSSRGGISAQSTGVPIAPPADGPAIAVAASSAPSNSPTVGAWWTASPSSSEWLYPPGGYVSAWLQNSIDPVDGNDKKSEQYWADVTATPMLKYYMLKEGDLYPGDMWTGLVKNPNSD</sequence>
<evidence type="ECO:0000313" key="3">
    <source>
        <dbReference type="Proteomes" id="UP000479710"/>
    </source>
</evidence>
<dbReference type="Proteomes" id="UP000479710">
    <property type="component" value="Unassembled WGS sequence"/>
</dbReference>
<reference evidence="2 3" key="1">
    <citation type="submission" date="2019-11" db="EMBL/GenBank/DDBJ databases">
        <title>Whole genome sequence of Oryza granulata.</title>
        <authorList>
            <person name="Li W."/>
        </authorList>
    </citation>
    <scope>NUCLEOTIDE SEQUENCE [LARGE SCALE GENOMIC DNA]</scope>
    <source>
        <strain evidence="3">cv. Menghai</strain>
        <tissue evidence="2">Leaf</tissue>
    </source>
</reference>
<feature type="region of interest" description="Disordered" evidence="1">
    <location>
        <begin position="1"/>
        <end position="33"/>
    </location>
</feature>
<proteinExistence type="predicted"/>
<evidence type="ECO:0000313" key="2">
    <source>
        <dbReference type="EMBL" id="KAF0932280.1"/>
    </source>
</evidence>
<gene>
    <name evidence="2" type="ORF">E2562_009546</name>
</gene>
<comment type="caution">
    <text evidence="2">The sequence shown here is derived from an EMBL/GenBank/DDBJ whole genome shotgun (WGS) entry which is preliminary data.</text>
</comment>
<dbReference type="EMBL" id="SPHZ02000001">
    <property type="protein sequence ID" value="KAF0932280.1"/>
    <property type="molecule type" value="Genomic_DNA"/>
</dbReference>
<protein>
    <submittedName>
        <fullName evidence="2">Uncharacterized protein</fullName>
    </submittedName>
</protein>
<keyword evidence="3" id="KW-1185">Reference proteome</keyword>
<evidence type="ECO:0000256" key="1">
    <source>
        <dbReference type="SAM" id="MobiDB-lite"/>
    </source>
</evidence>
<name>A0A6G1F5W1_9ORYZ</name>
<accession>A0A6G1F5W1</accession>